<comment type="caution">
    <text evidence="2">The sequence shown here is derived from an EMBL/GenBank/DDBJ whole genome shotgun (WGS) entry which is preliminary data.</text>
</comment>
<reference evidence="2" key="2">
    <citation type="submission" date="2023-06" db="EMBL/GenBank/DDBJ databases">
        <authorList>
            <consortium name="Lawrence Berkeley National Laboratory"/>
            <person name="Mondo S.J."/>
            <person name="Hensen N."/>
            <person name="Bonometti L."/>
            <person name="Westerberg I."/>
            <person name="Brannstrom I.O."/>
            <person name="Guillou S."/>
            <person name="Cros-Aarteil S."/>
            <person name="Calhoun S."/>
            <person name="Haridas S."/>
            <person name="Kuo A."/>
            <person name="Pangilinan J."/>
            <person name="Riley R."/>
            <person name="Labutti K."/>
            <person name="Andreopoulos B."/>
            <person name="Lipzen A."/>
            <person name="Chen C."/>
            <person name="Yanf M."/>
            <person name="Daum C."/>
            <person name="Ng V."/>
            <person name="Clum A."/>
            <person name="Steindorff A."/>
            <person name="Ohm R."/>
            <person name="Martin F."/>
            <person name="Silar P."/>
            <person name="Natvig D."/>
            <person name="Lalanne C."/>
            <person name="Gautier V."/>
            <person name="Ament-Velasquez S.L."/>
            <person name="Kruys A."/>
            <person name="Hutchinson M.I."/>
            <person name="Powell A.J."/>
            <person name="Barry K."/>
            <person name="Miller A.N."/>
            <person name="Grigoriev I.V."/>
            <person name="Debuchy R."/>
            <person name="Gladieux P."/>
            <person name="Thoren M.H."/>
            <person name="Johannesson H."/>
        </authorList>
    </citation>
    <scope>NUCLEOTIDE SEQUENCE</scope>
    <source>
        <strain evidence="2">PSN324</strain>
    </source>
</reference>
<dbReference type="EMBL" id="MU864979">
    <property type="protein sequence ID" value="KAK4462035.1"/>
    <property type="molecule type" value="Genomic_DNA"/>
</dbReference>
<evidence type="ECO:0000313" key="3">
    <source>
        <dbReference type="Proteomes" id="UP001321749"/>
    </source>
</evidence>
<accession>A0AAV9HPP1</accession>
<keyword evidence="1" id="KW-0472">Membrane</keyword>
<feature type="transmembrane region" description="Helical" evidence="1">
    <location>
        <begin position="40"/>
        <end position="65"/>
    </location>
</feature>
<proteinExistence type="predicted"/>
<keyword evidence="1" id="KW-0812">Transmembrane</keyword>
<dbReference type="Proteomes" id="UP001321749">
    <property type="component" value="Unassembled WGS sequence"/>
</dbReference>
<keyword evidence="3" id="KW-1185">Reference proteome</keyword>
<feature type="transmembrane region" description="Helical" evidence="1">
    <location>
        <begin position="15"/>
        <end position="33"/>
    </location>
</feature>
<keyword evidence="1" id="KW-1133">Transmembrane helix</keyword>
<evidence type="ECO:0000313" key="2">
    <source>
        <dbReference type="EMBL" id="KAK4462035.1"/>
    </source>
</evidence>
<gene>
    <name evidence="2" type="ORF">QBC42DRAFT_268805</name>
</gene>
<reference evidence="2" key="1">
    <citation type="journal article" date="2023" name="Mol. Phylogenet. Evol.">
        <title>Genome-scale phylogeny and comparative genomics of the fungal order Sordariales.</title>
        <authorList>
            <person name="Hensen N."/>
            <person name="Bonometti L."/>
            <person name="Westerberg I."/>
            <person name="Brannstrom I.O."/>
            <person name="Guillou S."/>
            <person name="Cros-Aarteil S."/>
            <person name="Calhoun S."/>
            <person name="Haridas S."/>
            <person name="Kuo A."/>
            <person name="Mondo S."/>
            <person name="Pangilinan J."/>
            <person name="Riley R."/>
            <person name="LaButti K."/>
            <person name="Andreopoulos B."/>
            <person name="Lipzen A."/>
            <person name="Chen C."/>
            <person name="Yan M."/>
            <person name="Daum C."/>
            <person name="Ng V."/>
            <person name="Clum A."/>
            <person name="Steindorff A."/>
            <person name="Ohm R.A."/>
            <person name="Martin F."/>
            <person name="Silar P."/>
            <person name="Natvig D.O."/>
            <person name="Lalanne C."/>
            <person name="Gautier V."/>
            <person name="Ament-Velasquez S.L."/>
            <person name="Kruys A."/>
            <person name="Hutchinson M.I."/>
            <person name="Powell A.J."/>
            <person name="Barry K."/>
            <person name="Miller A.N."/>
            <person name="Grigoriev I.V."/>
            <person name="Debuchy R."/>
            <person name="Gladieux P."/>
            <person name="Hiltunen Thoren M."/>
            <person name="Johannesson H."/>
        </authorList>
    </citation>
    <scope>NUCLEOTIDE SEQUENCE</scope>
    <source>
        <strain evidence="2">PSN324</strain>
    </source>
</reference>
<protein>
    <submittedName>
        <fullName evidence="2">Uncharacterized protein</fullName>
    </submittedName>
</protein>
<sequence length="74" mass="8591">MMEGVTYPVQPHHTIFFHSAAYLSTYLSVYLSVRQSVTSFLVLFSFLSFIFSYCTTIFFISHLLFQVSFSKESL</sequence>
<evidence type="ECO:0000256" key="1">
    <source>
        <dbReference type="SAM" id="Phobius"/>
    </source>
</evidence>
<organism evidence="2 3">
    <name type="scientific">Cladorrhinum samala</name>
    <dbReference type="NCBI Taxonomy" id="585594"/>
    <lineage>
        <taxon>Eukaryota</taxon>
        <taxon>Fungi</taxon>
        <taxon>Dikarya</taxon>
        <taxon>Ascomycota</taxon>
        <taxon>Pezizomycotina</taxon>
        <taxon>Sordariomycetes</taxon>
        <taxon>Sordariomycetidae</taxon>
        <taxon>Sordariales</taxon>
        <taxon>Podosporaceae</taxon>
        <taxon>Cladorrhinum</taxon>
    </lineage>
</organism>
<name>A0AAV9HPP1_9PEZI</name>
<dbReference type="AlphaFoldDB" id="A0AAV9HPP1"/>